<dbReference type="EMBL" id="OCPC01000001">
    <property type="protein sequence ID" value="SOE08344.1"/>
    <property type="molecule type" value="Genomic_DNA"/>
</dbReference>
<organism evidence="2 3">
    <name type="scientific">Hoeflea halophila</name>
    <dbReference type="NCBI Taxonomy" id="714899"/>
    <lineage>
        <taxon>Bacteria</taxon>
        <taxon>Pseudomonadati</taxon>
        <taxon>Pseudomonadota</taxon>
        <taxon>Alphaproteobacteria</taxon>
        <taxon>Hyphomicrobiales</taxon>
        <taxon>Rhizobiaceae</taxon>
        <taxon>Hoeflea</taxon>
    </lineage>
</organism>
<dbReference type="InterPro" id="IPR050471">
    <property type="entry name" value="AB_hydrolase"/>
</dbReference>
<protein>
    <submittedName>
        <fullName evidence="2">Pimeloyl-ACP methyl ester carboxylesterase</fullName>
    </submittedName>
</protein>
<dbReference type="AlphaFoldDB" id="A0A286HME7"/>
<evidence type="ECO:0000313" key="3">
    <source>
        <dbReference type="Proteomes" id="UP000219465"/>
    </source>
</evidence>
<keyword evidence="3" id="KW-1185">Reference proteome</keyword>
<dbReference type="GO" id="GO:0046503">
    <property type="term" value="P:glycerolipid catabolic process"/>
    <property type="evidence" value="ECO:0007669"/>
    <property type="project" value="TreeGrafter"/>
</dbReference>
<dbReference type="PRINTS" id="PR00111">
    <property type="entry name" value="ABHYDROLASE"/>
</dbReference>
<dbReference type="InterPro" id="IPR029058">
    <property type="entry name" value="AB_hydrolase_fold"/>
</dbReference>
<evidence type="ECO:0000313" key="2">
    <source>
        <dbReference type="EMBL" id="SOE08344.1"/>
    </source>
</evidence>
<dbReference type="SUPFAM" id="SSF53474">
    <property type="entry name" value="alpha/beta-Hydrolases"/>
    <property type="match status" value="1"/>
</dbReference>
<dbReference type="PANTHER" id="PTHR43433">
    <property type="entry name" value="HYDROLASE, ALPHA/BETA FOLD FAMILY PROTEIN"/>
    <property type="match status" value="1"/>
</dbReference>
<reference evidence="3" key="1">
    <citation type="submission" date="2017-08" db="EMBL/GenBank/DDBJ databases">
        <authorList>
            <person name="Varghese N."/>
            <person name="Submissions S."/>
        </authorList>
    </citation>
    <scope>NUCLEOTIDE SEQUENCE [LARGE SCALE GENOMIC DNA]</scope>
    <source>
        <strain evidence="3">KCTC 23107</strain>
    </source>
</reference>
<dbReference type="PANTHER" id="PTHR43433:SF5">
    <property type="entry name" value="AB HYDROLASE-1 DOMAIN-CONTAINING PROTEIN"/>
    <property type="match status" value="1"/>
</dbReference>
<dbReference type="Pfam" id="PF00561">
    <property type="entry name" value="Abhydrolase_1"/>
    <property type="match status" value="1"/>
</dbReference>
<dbReference type="Gene3D" id="3.40.50.1820">
    <property type="entry name" value="alpha/beta hydrolase"/>
    <property type="match status" value="1"/>
</dbReference>
<gene>
    <name evidence="2" type="ORF">SAMN05877838_0055</name>
</gene>
<name>A0A286HME7_9HYPH</name>
<dbReference type="InterPro" id="IPR000073">
    <property type="entry name" value="AB_hydrolase_1"/>
</dbReference>
<dbReference type="OrthoDB" id="9804723at2"/>
<dbReference type="GO" id="GO:0004806">
    <property type="term" value="F:triacylglycerol lipase activity"/>
    <property type="evidence" value="ECO:0007669"/>
    <property type="project" value="TreeGrafter"/>
</dbReference>
<proteinExistence type="predicted"/>
<dbReference type="RefSeq" id="WP_097103906.1">
    <property type="nucleotide sequence ID" value="NZ_OCPC01000001.1"/>
</dbReference>
<sequence length="263" mass="28286">MNLDRLQVGRFTSGDIEIAWYEAGNPNGFPILLIHGFASTAHVNWVFPGWVKTLDEAGFRVIALDNRGHGQSDKPHDPEAYHPEMMAADAAGLLDSLKITSAHVMGYSMGARISAFLALARPDLVRSLVFGGLGLGMVDGVGDWDPIADALRAETLGDVTDERGRMFRAFAEQTKSDRLALAACISTSRTLIREEDLLRLTMPALVAVGTRDDIAGSAEGLALLMLRARALNIPNRDHMLAVGDKVFKAAALEFFADVAAGAI</sequence>
<accession>A0A286HME7</accession>
<evidence type="ECO:0000259" key="1">
    <source>
        <dbReference type="Pfam" id="PF00561"/>
    </source>
</evidence>
<feature type="domain" description="AB hydrolase-1" evidence="1">
    <location>
        <begin position="30"/>
        <end position="149"/>
    </location>
</feature>
<dbReference type="Proteomes" id="UP000219465">
    <property type="component" value="Unassembled WGS sequence"/>
</dbReference>